<comment type="caution">
    <text evidence="7">The sequence shown here is derived from an EMBL/GenBank/DDBJ whole genome shotgun (WGS) entry which is preliminary data.</text>
</comment>
<feature type="transmembrane region" description="Helical" evidence="5">
    <location>
        <begin position="68"/>
        <end position="87"/>
    </location>
</feature>
<feature type="transmembrane region" description="Helical" evidence="5">
    <location>
        <begin position="319"/>
        <end position="339"/>
    </location>
</feature>
<dbReference type="InterPro" id="IPR017452">
    <property type="entry name" value="GPCR_Rhodpsn_7TM"/>
</dbReference>
<keyword evidence="8" id="KW-1185">Reference proteome</keyword>
<dbReference type="CDD" id="cd14978">
    <property type="entry name" value="7tmA_FMRFamide_R-like"/>
    <property type="match status" value="1"/>
</dbReference>
<evidence type="ECO:0000256" key="5">
    <source>
        <dbReference type="SAM" id="Phobius"/>
    </source>
</evidence>
<dbReference type="PANTHER" id="PTHR46273:SF4">
    <property type="entry name" value="AT19640P"/>
    <property type="match status" value="1"/>
</dbReference>
<sequence>MTSCDGFVDLTRHQAKDYYRTLLLPFTSVFSQIHGYLYVFLCVIGVFANISIVVVLLRPAMRKSPFNLFLVIIALCDASLMGTYLMYKHVELCHPWYFSYPWAVYTKYYAIISVLLHTCSLWLTVNMAILRYLVLYRGSCSDSRLPPCNGFPAAIIAIFIAIIVSVIGCLPVFVRYTLVPRNSSTVPSECLEGKYGKYWEPTDIIEFYAIDQPEWWNCSAEKINYWTVALVHKLIPCVLLTIFMTLLVRMLIEARERRSRLCGGVTSGNSQAERTTAMLTGIVAVFLITELPQGVLTLASGVHHEFTYLTMHLNNVFDLLSLINSSVNFVLCALMSHVFRREFLHTFGVCCPQSSESHSGAPIQQKPNRNLFSHFGFGTSSNNNTTTTTNFNGKAKKNGFMPVPTNCPDEN</sequence>
<dbReference type="InterPro" id="IPR019427">
    <property type="entry name" value="7TM_GPCR_serpentine_rcpt_Srw"/>
</dbReference>
<feature type="transmembrane region" description="Helical" evidence="5">
    <location>
        <begin position="35"/>
        <end position="56"/>
    </location>
</feature>
<feature type="transmembrane region" description="Helical" evidence="5">
    <location>
        <begin position="230"/>
        <end position="252"/>
    </location>
</feature>
<dbReference type="InterPro" id="IPR000276">
    <property type="entry name" value="GPCR_Rhodpsn"/>
</dbReference>
<dbReference type="Pfam" id="PF10324">
    <property type="entry name" value="7TM_GPCR_Srw"/>
    <property type="match status" value="1"/>
</dbReference>
<dbReference type="Proteomes" id="UP001152747">
    <property type="component" value="Unassembled WGS sequence"/>
</dbReference>
<dbReference type="SUPFAM" id="SSF81321">
    <property type="entry name" value="Family A G protein-coupled receptor-like"/>
    <property type="match status" value="1"/>
</dbReference>
<feature type="transmembrane region" description="Helical" evidence="5">
    <location>
        <begin position="151"/>
        <end position="174"/>
    </location>
</feature>
<keyword evidence="4 5" id="KW-0472">Membrane</keyword>
<feature type="domain" description="G-protein coupled receptors family 1 profile" evidence="6">
    <location>
        <begin position="48"/>
        <end position="332"/>
    </location>
</feature>
<evidence type="ECO:0000256" key="2">
    <source>
        <dbReference type="ARBA" id="ARBA00022692"/>
    </source>
</evidence>
<dbReference type="EMBL" id="CANHGI010000001">
    <property type="protein sequence ID" value="CAI5438862.1"/>
    <property type="molecule type" value="Genomic_DNA"/>
</dbReference>
<dbReference type="InterPro" id="IPR053219">
    <property type="entry name" value="GPCR_Dmsr-1"/>
</dbReference>
<accession>A0A9P1MT06</accession>
<dbReference type="AlphaFoldDB" id="A0A9P1MT06"/>
<dbReference type="PROSITE" id="PS50262">
    <property type="entry name" value="G_PROTEIN_RECEP_F1_2"/>
    <property type="match status" value="1"/>
</dbReference>
<dbReference type="GO" id="GO:0008528">
    <property type="term" value="F:G protein-coupled peptide receptor activity"/>
    <property type="evidence" value="ECO:0007669"/>
    <property type="project" value="InterPro"/>
</dbReference>
<dbReference type="PANTHER" id="PTHR46273">
    <property type="entry name" value="MYOSUPPRESSIN RECEPTOR 1, ISOFORM B-RELATED"/>
    <property type="match status" value="1"/>
</dbReference>
<evidence type="ECO:0000259" key="6">
    <source>
        <dbReference type="PROSITE" id="PS50262"/>
    </source>
</evidence>
<evidence type="ECO:0000313" key="7">
    <source>
        <dbReference type="EMBL" id="CAI5438862.1"/>
    </source>
</evidence>
<protein>
    <recommendedName>
        <fullName evidence="6">G-protein coupled receptors family 1 profile domain-containing protein</fullName>
    </recommendedName>
</protein>
<evidence type="ECO:0000313" key="8">
    <source>
        <dbReference type="Proteomes" id="UP001152747"/>
    </source>
</evidence>
<comment type="subcellular location">
    <subcellularLocation>
        <location evidence="1">Membrane</location>
    </subcellularLocation>
</comment>
<organism evidence="7 8">
    <name type="scientific">Caenorhabditis angaria</name>
    <dbReference type="NCBI Taxonomy" id="860376"/>
    <lineage>
        <taxon>Eukaryota</taxon>
        <taxon>Metazoa</taxon>
        <taxon>Ecdysozoa</taxon>
        <taxon>Nematoda</taxon>
        <taxon>Chromadorea</taxon>
        <taxon>Rhabditida</taxon>
        <taxon>Rhabditina</taxon>
        <taxon>Rhabditomorpha</taxon>
        <taxon>Rhabditoidea</taxon>
        <taxon>Rhabditidae</taxon>
        <taxon>Peloderinae</taxon>
        <taxon>Caenorhabditis</taxon>
    </lineage>
</organism>
<gene>
    <name evidence="7" type="ORF">CAMP_LOCUS1499</name>
</gene>
<feature type="transmembrane region" description="Helical" evidence="5">
    <location>
        <begin position="277"/>
        <end position="299"/>
    </location>
</feature>
<keyword evidence="2 5" id="KW-0812">Transmembrane</keyword>
<feature type="transmembrane region" description="Helical" evidence="5">
    <location>
        <begin position="107"/>
        <end position="130"/>
    </location>
</feature>
<evidence type="ECO:0000256" key="1">
    <source>
        <dbReference type="ARBA" id="ARBA00004370"/>
    </source>
</evidence>
<proteinExistence type="predicted"/>
<dbReference type="OrthoDB" id="5864054at2759"/>
<dbReference type="GO" id="GO:0005886">
    <property type="term" value="C:plasma membrane"/>
    <property type="evidence" value="ECO:0007669"/>
    <property type="project" value="TreeGrafter"/>
</dbReference>
<dbReference type="Gene3D" id="1.20.1070.10">
    <property type="entry name" value="Rhodopsin 7-helix transmembrane proteins"/>
    <property type="match status" value="1"/>
</dbReference>
<keyword evidence="3 5" id="KW-1133">Transmembrane helix</keyword>
<evidence type="ECO:0000256" key="4">
    <source>
        <dbReference type="ARBA" id="ARBA00023136"/>
    </source>
</evidence>
<name>A0A9P1MT06_9PELO</name>
<reference evidence="7" key="1">
    <citation type="submission" date="2022-11" db="EMBL/GenBank/DDBJ databases">
        <authorList>
            <person name="Kikuchi T."/>
        </authorList>
    </citation>
    <scope>NUCLEOTIDE SEQUENCE</scope>
    <source>
        <strain evidence="7">PS1010</strain>
    </source>
</reference>
<evidence type="ECO:0000256" key="3">
    <source>
        <dbReference type="ARBA" id="ARBA00022989"/>
    </source>
</evidence>
<dbReference type="PRINTS" id="PR00237">
    <property type="entry name" value="GPCRRHODOPSN"/>
</dbReference>